<organism evidence="1 2">
    <name type="scientific">Parageobacillus galactosidasius</name>
    <dbReference type="NCBI Taxonomy" id="883812"/>
    <lineage>
        <taxon>Bacteria</taxon>
        <taxon>Bacillati</taxon>
        <taxon>Bacillota</taxon>
        <taxon>Bacilli</taxon>
        <taxon>Bacillales</taxon>
        <taxon>Anoxybacillaceae</taxon>
        <taxon>Parageobacillus</taxon>
    </lineage>
</organism>
<reference evidence="1 2" key="1">
    <citation type="submission" date="2017-04" db="EMBL/GenBank/DDBJ databases">
        <title>The genome sequence of Parageobacillus galactosidasius DSM 18751.</title>
        <authorList>
            <person name="Ramaloko W.T."/>
            <person name="Koen N."/>
            <person name="Polliack S."/>
            <person name="Aliyu H."/>
            <person name="Lebre P."/>
            <person name="Mohr T."/>
            <person name="Oswald F."/>
            <person name="Zwick M."/>
            <person name="Neumann A."/>
            <person name="Syldatk C."/>
            <person name="Cowan D."/>
            <person name="De Maayer P."/>
        </authorList>
    </citation>
    <scope>NUCLEOTIDE SEQUENCE [LARGE SCALE GENOMIC DNA]</scope>
    <source>
        <strain evidence="1 2">DSM 18751</strain>
    </source>
</reference>
<evidence type="ECO:0000313" key="2">
    <source>
        <dbReference type="Proteomes" id="UP000198394"/>
    </source>
</evidence>
<evidence type="ECO:0000313" key="1">
    <source>
        <dbReference type="EMBL" id="OXB94902.1"/>
    </source>
</evidence>
<keyword evidence="2" id="KW-1185">Reference proteome</keyword>
<sequence length="118" mass="13609">MNATARTTLNSFHYLFLQYAFYEPSLYGNHVIEVELERFLEALAQEMDTALHPSSIIASNVIQELMEGDYLHKCSPHQFKQQIREAIISLLGYEDEMLCQFYFSCVDYVATKISALIS</sequence>
<name>A0A226QTR5_9BACL</name>
<protein>
    <submittedName>
        <fullName evidence="1">Uncharacterized protein</fullName>
    </submittedName>
</protein>
<dbReference type="Proteomes" id="UP000198394">
    <property type="component" value="Unassembled WGS sequence"/>
</dbReference>
<dbReference type="RefSeq" id="WP_089097357.1">
    <property type="nucleotide sequence ID" value="NZ_NDYL01000001.1"/>
</dbReference>
<dbReference type="AlphaFoldDB" id="A0A226QTR5"/>
<accession>A0A226QTR5</accession>
<gene>
    <name evidence="1" type="ORF">B9L23_08550</name>
</gene>
<comment type="caution">
    <text evidence="1">The sequence shown here is derived from an EMBL/GenBank/DDBJ whole genome shotgun (WGS) entry which is preliminary data.</text>
</comment>
<dbReference type="EMBL" id="NDYL01000001">
    <property type="protein sequence ID" value="OXB94902.1"/>
    <property type="molecule type" value="Genomic_DNA"/>
</dbReference>
<proteinExistence type="predicted"/>